<dbReference type="Proteomes" id="UP000264445">
    <property type="component" value="Unassembled WGS sequence"/>
</dbReference>
<evidence type="ECO:0000256" key="2">
    <source>
        <dbReference type="ARBA" id="ARBA00006228"/>
    </source>
</evidence>
<evidence type="ECO:0000256" key="6">
    <source>
        <dbReference type="ARBA" id="ARBA00022989"/>
    </source>
</evidence>
<reference evidence="9 10" key="1">
    <citation type="journal article" date="2018" name="Nat. Biotechnol.">
        <title>A standardized bacterial taxonomy based on genome phylogeny substantially revises the tree of life.</title>
        <authorList>
            <person name="Parks D.H."/>
            <person name="Chuvochina M."/>
            <person name="Waite D.W."/>
            <person name="Rinke C."/>
            <person name="Skarshewski A."/>
            <person name="Chaumeil P.A."/>
            <person name="Hugenholtz P."/>
        </authorList>
    </citation>
    <scope>NUCLEOTIDE SEQUENCE [LARGE SCALE GENOMIC DNA]</scope>
    <source>
        <strain evidence="9">UBA12544</strain>
    </source>
</reference>
<comment type="similarity">
    <text evidence="2">Belongs to the CPA3 antiporters (TC 2.A.63) subunit E family.</text>
</comment>
<accession>A0A101E443</accession>
<evidence type="ECO:0000313" key="9">
    <source>
        <dbReference type="EMBL" id="HBT49276.1"/>
    </source>
</evidence>
<keyword evidence="5 8" id="KW-0812">Transmembrane</keyword>
<comment type="subcellular location">
    <subcellularLocation>
        <location evidence="1">Cell membrane</location>
        <topology evidence="1">Multi-pass membrane protein</topology>
    </subcellularLocation>
</comment>
<dbReference type="Pfam" id="PF01899">
    <property type="entry name" value="MNHE"/>
    <property type="match status" value="1"/>
</dbReference>
<proteinExistence type="inferred from homology"/>
<dbReference type="PIRSF" id="PIRSF019239">
    <property type="entry name" value="MrpE"/>
    <property type="match status" value="1"/>
</dbReference>
<evidence type="ECO:0000256" key="7">
    <source>
        <dbReference type="ARBA" id="ARBA00023136"/>
    </source>
</evidence>
<name>A0A101E443_9THEO</name>
<keyword evidence="6 8" id="KW-1133">Transmembrane helix</keyword>
<dbReference type="GO" id="GO:0008324">
    <property type="term" value="F:monoatomic cation transmembrane transporter activity"/>
    <property type="evidence" value="ECO:0007669"/>
    <property type="project" value="InterPro"/>
</dbReference>
<feature type="transmembrane region" description="Helical" evidence="8">
    <location>
        <begin position="62"/>
        <end position="85"/>
    </location>
</feature>
<dbReference type="GO" id="GO:0015297">
    <property type="term" value="F:antiporter activity"/>
    <property type="evidence" value="ECO:0007669"/>
    <property type="project" value="UniProtKB-KW"/>
</dbReference>
<keyword evidence="3" id="KW-0813">Transport</keyword>
<evidence type="ECO:0000256" key="3">
    <source>
        <dbReference type="ARBA" id="ARBA00022449"/>
    </source>
</evidence>
<dbReference type="EMBL" id="DOLB01000089">
    <property type="protein sequence ID" value="HBT49276.1"/>
    <property type="molecule type" value="Genomic_DNA"/>
</dbReference>
<keyword evidence="7 8" id="KW-0472">Membrane</keyword>
<dbReference type="RefSeq" id="WP_003868482.1">
    <property type="nucleotide sequence ID" value="NZ_DOLB01000089.1"/>
</dbReference>
<evidence type="ECO:0000256" key="8">
    <source>
        <dbReference type="SAM" id="Phobius"/>
    </source>
</evidence>
<gene>
    <name evidence="9" type="ORF">DEA61_05525</name>
</gene>
<dbReference type="AlphaFoldDB" id="A0A101E443"/>
<dbReference type="PANTHER" id="PTHR34584">
    <property type="entry name" value="NA(+)/H(+) ANTIPORTER SUBUNIT E1"/>
    <property type="match status" value="1"/>
</dbReference>
<dbReference type="PANTHER" id="PTHR34584:SF1">
    <property type="entry name" value="NA(+)_H(+) ANTIPORTER SUBUNIT E1"/>
    <property type="match status" value="1"/>
</dbReference>
<keyword evidence="3" id="KW-0050">Antiport</keyword>
<organism evidence="9 10">
    <name type="scientific">Caldanaerobacter subterraneus</name>
    <dbReference type="NCBI Taxonomy" id="911092"/>
    <lineage>
        <taxon>Bacteria</taxon>
        <taxon>Bacillati</taxon>
        <taxon>Bacillota</taxon>
        <taxon>Clostridia</taxon>
        <taxon>Thermoanaerobacterales</taxon>
        <taxon>Thermoanaerobacteraceae</taxon>
        <taxon>Caldanaerobacter</taxon>
    </lineage>
</organism>
<evidence type="ECO:0000256" key="4">
    <source>
        <dbReference type="ARBA" id="ARBA00022475"/>
    </source>
</evidence>
<sequence>MTNLIYFYTVLFIFWFASSGKTDFINLSLGFLASIFAMEVYKKFFYISKMKEINLIKFLLSFFNYIVNLIKNILMAGIQVTRIVLSREMKISPRIIKVRKKFKTNFGRVIAATTITLTPGTLTIDFYNDTFIIHALNSQNAEEMLEWPLEKVILELEDVFYGNGNT</sequence>
<protein>
    <submittedName>
        <fullName evidence="9">Cation transporter</fullName>
    </submittedName>
</protein>
<evidence type="ECO:0000256" key="1">
    <source>
        <dbReference type="ARBA" id="ARBA00004651"/>
    </source>
</evidence>
<dbReference type="InterPro" id="IPR002758">
    <property type="entry name" value="Cation_antiport_E"/>
</dbReference>
<keyword evidence="4" id="KW-1003">Cell membrane</keyword>
<evidence type="ECO:0000256" key="5">
    <source>
        <dbReference type="ARBA" id="ARBA00022692"/>
    </source>
</evidence>
<comment type="caution">
    <text evidence="9">The sequence shown here is derived from an EMBL/GenBank/DDBJ whole genome shotgun (WGS) entry which is preliminary data.</text>
</comment>
<dbReference type="GO" id="GO:0005886">
    <property type="term" value="C:plasma membrane"/>
    <property type="evidence" value="ECO:0007669"/>
    <property type="project" value="UniProtKB-SubCell"/>
</dbReference>
<evidence type="ECO:0000313" key="10">
    <source>
        <dbReference type="Proteomes" id="UP000264445"/>
    </source>
</evidence>
<feature type="transmembrane region" description="Helical" evidence="8">
    <location>
        <begin position="24"/>
        <end position="41"/>
    </location>
</feature>